<comment type="caution">
    <text evidence="2">The sequence shown here is derived from an EMBL/GenBank/DDBJ whole genome shotgun (WGS) entry which is preliminary data.</text>
</comment>
<feature type="transmembrane region" description="Helical" evidence="1">
    <location>
        <begin position="282"/>
        <end position="304"/>
    </location>
</feature>
<keyword evidence="1" id="KW-0472">Membrane</keyword>
<gene>
    <name evidence="2" type="ORF">VRU48_13440</name>
</gene>
<keyword evidence="3" id="KW-1185">Reference proteome</keyword>
<evidence type="ECO:0000313" key="3">
    <source>
        <dbReference type="Proteomes" id="UP001336835"/>
    </source>
</evidence>
<keyword evidence="1" id="KW-0812">Transmembrane</keyword>
<reference evidence="2 3" key="1">
    <citation type="submission" date="2024-01" db="EMBL/GenBank/DDBJ databases">
        <title>Pedobacter sp. nov., isolated from fresh soil.</title>
        <authorList>
            <person name="Le N.T.T."/>
        </authorList>
    </citation>
    <scope>NUCLEOTIDE SEQUENCE [LARGE SCALE GENOMIC DNA]</scope>
    <source>
        <strain evidence="2 3">KR3-3</strain>
    </source>
</reference>
<feature type="transmembrane region" description="Helical" evidence="1">
    <location>
        <begin position="196"/>
        <end position="213"/>
    </location>
</feature>
<feature type="transmembrane region" description="Helical" evidence="1">
    <location>
        <begin position="96"/>
        <end position="116"/>
    </location>
</feature>
<dbReference type="InterPro" id="IPR002798">
    <property type="entry name" value="SpoIIM-like"/>
</dbReference>
<protein>
    <submittedName>
        <fullName evidence="2">Stage II sporulation protein M</fullName>
    </submittedName>
</protein>
<dbReference type="Pfam" id="PF01944">
    <property type="entry name" value="SpoIIM"/>
    <property type="match status" value="1"/>
</dbReference>
<dbReference type="RefSeq" id="WP_330108433.1">
    <property type="nucleotide sequence ID" value="NZ_JAZDQT010000002.1"/>
</dbReference>
<sequence>MREALFVKQNAEKWKNYEQLQTNNPDELAERFIEITNDLAYAKTFYPKSKTTSYLNGIASLLHQAIYKNKKEDVNRFTRFWKLDLPLLFFKYRRQLLYSFIFFTLSMAIGVLSAKYDDTFLRLILGDGYVNMTNENIAKGDPFGVYKQYNEFGMFLMIASNNIWVTLVTIVSGIFLSIGPVFAMMRNGIMLGAFEYYFFSKGLGAQSILVIWIHGTLEILSIIVAGGAGLVLGHGLLFPKTYTRMAAFRHSAKDAAKIALGISPIILLAAFFESFITRHTEMPVWLSITILASSLSFMVWYVIIYPIQLAKRTQYN</sequence>
<feature type="transmembrane region" description="Helical" evidence="1">
    <location>
        <begin position="219"/>
        <end position="238"/>
    </location>
</feature>
<feature type="transmembrane region" description="Helical" evidence="1">
    <location>
        <begin position="163"/>
        <end position="184"/>
    </location>
</feature>
<evidence type="ECO:0000313" key="2">
    <source>
        <dbReference type="EMBL" id="MEE1946120.1"/>
    </source>
</evidence>
<feature type="transmembrane region" description="Helical" evidence="1">
    <location>
        <begin position="258"/>
        <end position="276"/>
    </location>
</feature>
<evidence type="ECO:0000256" key="1">
    <source>
        <dbReference type="SAM" id="Phobius"/>
    </source>
</evidence>
<organism evidence="2 3">
    <name type="scientific">Pedobacter albus</name>
    <dbReference type="NCBI Taxonomy" id="3113905"/>
    <lineage>
        <taxon>Bacteria</taxon>
        <taxon>Pseudomonadati</taxon>
        <taxon>Bacteroidota</taxon>
        <taxon>Sphingobacteriia</taxon>
        <taxon>Sphingobacteriales</taxon>
        <taxon>Sphingobacteriaceae</taxon>
        <taxon>Pedobacter</taxon>
    </lineage>
</organism>
<accession>A0ABU7I9I9</accession>
<dbReference type="EMBL" id="JAZDQT010000002">
    <property type="protein sequence ID" value="MEE1946120.1"/>
    <property type="molecule type" value="Genomic_DNA"/>
</dbReference>
<dbReference type="PANTHER" id="PTHR35337">
    <property type="entry name" value="SLR1478 PROTEIN"/>
    <property type="match status" value="1"/>
</dbReference>
<dbReference type="Proteomes" id="UP001336835">
    <property type="component" value="Unassembled WGS sequence"/>
</dbReference>
<keyword evidence="1" id="KW-1133">Transmembrane helix</keyword>
<name>A0ABU7I9I9_9SPHI</name>
<dbReference type="PANTHER" id="PTHR35337:SF1">
    <property type="entry name" value="SLR1478 PROTEIN"/>
    <property type="match status" value="1"/>
</dbReference>
<proteinExistence type="predicted"/>